<evidence type="ECO:0000256" key="1">
    <source>
        <dbReference type="ARBA" id="ARBA00022490"/>
    </source>
</evidence>
<keyword evidence="3 7" id="KW-0028">Amino-acid biosynthesis</keyword>
<evidence type="ECO:0000256" key="7">
    <source>
        <dbReference type="HAMAP-Rule" id="MF_00555"/>
    </source>
</evidence>
<dbReference type="GO" id="GO:0140096">
    <property type="term" value="F:catalytic activity, acting on a protein"/>
    <property type="evidence" value="ECO:0007669"/>
    <property type="project" value="UniProtKB-ARBA"/>
</dbReference>
<accession>A8RSE9</accession>
<dbReference type="EMBL" id="ABCC02000029">
    <property type="protein sequence ID" value="EDP16529.1"/>
    <property type="molecule type" value="Genomic_DNA"/>
</dbReference>
<evidence type="ECO:0000256" key="5">
    <source>
        <dbReference type="ARBA" id="ARBA00022840"/>
    </source>
</evidence>
<dbReference type="Gene3D" id="3.30.930.10">
    <property type="entry name" value="Bira Bifunctional Protein, Domain 2"/>
    <property type="match status" value="1"/>
</dbReference>
<dbReference type="GO" id="GO:0004071">
    <property type="term" value="F:aspartate-ammonia ligase activity"/>
    <property type="evidence" value="ECO:0007669"/>
    <property type="project" value="UniProtKB-UniRule"/>
</dbReference>
<dbReference type="PANTHER" id="PTHR30073:SF5">
    <property type="entry name" value="ASPARTATE--AMMONIA LIGASE"/>
    <property type="match status" value="1"/>
</dbReference>
<dbReference type="GO" id="GO:0005829">
    <property type="term" value="C:cytosol"/>
    <property type="evidence" value="ECO:0007669"/>
    <property type="project" value="TreeGrafter"/>
</dbReference>
<name>A8RSE9_ENTBW</name>
<dbReference type="eggNOG" id="COG2502">
    <property type="taxonomic scope" value="Bacteria"/>
</dbReference>
<dbReference type="EC" id="6.3.1.1" evidence="7 8"/>
<comment type="similarity">
    <text evidence="7">Belongs to the class-II aminoacyl-tRNA synthetase family. AsnA subfamily.</text>
</comment>
<evidence type="ECO:0000313" key="10">
    <source>
        <dbReference type="EMBL" id="EDP16529.1"/>
    </source>
</evidence>
<protein>
    <recommendedName>
        <fullName evidence="7 8">Aspartate--ammonia ligase</fullName>
        <ecNumber evidence="7 8">6.3.1.1</ecNumber>
    </recommendedName>
    <alternativeName>
        <fullName evidence="7">Asparagine synthetase A</fullName>
    </alternativeName>
</protein>
<dbReference type="CDD" id="cd00645">
    <property type="entry name" value="AsnA"/>
    <property type="match status" value="1"/>
</dbReference>
<proteinExistence type="inferred from homology"/>
<dbReference type="AlphaFoldDB" id="A8RSE9"/>
<dbReference type="HOGENOM" id="CLU_071543_0_0_9"/>
<evidence type="ECO:0000256" key="3">
    <source>
        <dbReference type="ARBA" id="ARBA00022605"/>
    </source>
</evidence>
<evidence type="ECO:0000256" key="6">
    <source>
        <dbReference type="ARBA" id="ARBA00022888"/>
    </source>
</evidence>
<dbReference type="InterPro" id="IPR006195">
    <property type="entry name" value="aa-tRNA-synth_II"/>
</dbReference>
<comment type="caution">
    <text evidence="10">The sequence shown here is derived from an EMBL/GenBank/DDBJ whole genome shotgun (WGS) entry which is preliminary data.</text>
</comment>
<gene>
    <name evidence="7" type="primary">asnA</name>
    <name evidence="10" type="ORF">CLOBOL_03297</name>
</gene>
<feature type="domain" description="Aminoacyl-transfer RNA synthetases class-II family profile" evidence="9">
    <location>
        <begin position="33"/>
        <end position="330"/>
    </location>
</feature>
<reference evidence="10 11" key="1">
    <citation type="submission" date="2007-08" db="EMBL/GenBank/DDBJ databases">
        <authorList>
            <person name="Fulton L."/>
            <person name="Clifton S."/>
            <person name="Fulton B."/>
            <person name="Xu J."/>
            <person name="Minx P."/>
            <person name="Pepin K.H."/>
            <person name="Johnson M."/>
            <person name="Thiruvilangam P."/>
            <person name="Bhonagiri V."/>
            <person name="Nash W.E."/>
            <person name="Mardis E.R."/>
            <person name="Wilson R.K."/>
        </authorList>
    </citation>
    <scope>NUCLEOTIDE SEQUENCE [LARGE SCALE GENOMIC DNA]</scope>
    <source>
        <strain evidence="11">ATCC BAA-613 / DSM 15670 / CCUG 46953 / JCM 12243 / WAL 16351</strain>
    </source>
</reference>
<keyword evidence="4 7" id="KW-0547">Nucleotide-binding</keyword>
<dbReference type="PaxDb" id="411902-CLOBOL_03297"/>
<dbReference type="PIRSF" id="PIRSF001555">
    <property type="entry name" value="Asp_ammon_ligase"/>
    <property type="match status" value="1"/>
</dbReference>
<dbReference type="GO" id="GO:0016740">
    <property type="term" value="F:transferase activity"/>
    <property type="evidence" value="ECO:0007669"/>
    <property type="project" value="UniProtKB-ARBA"/>
</dbReference>
<dbReference type="Proteomes" id="UP000005396">
    <property type="component" value="Unassembled WGS sequence"/>
</dbReference>
<evidence type="ECO:0000259" key="9">
    <source>
        <dbReference type="PROSITE" id="PS50862"/>
    </source>
</evidence>
<dbReference type="InterPro" id="IPR045864">
    <property type="entry name" value="aa-tRNA-synth_II/BPL/LPL"/>
</dbReference>
<dbReference type="Pfam" id="PF03590">
    <property type="entry name" value="AsnA"/>
    <property type="match status" value="1"/>
</dbReference>
<dbReference type="UniPathway" id="UPA00134">
    <property type="reaction ID" value="UER00194"/>
</dbReference>
<reference evidence="10 11" key="2">
    <citation type="submission" date="2007-09" db="EMBL/GenBank/DDBJ databases">
        <title>Draft genome sequence of Clostridium bolteae (ATCC BAA-613).</title>
        <authorList>
            <person name="Sudarsanam P."/>
            <person name="Ley R."/>
            <person name="Guruge J."/>
            <person name="Turnbaugh P.J."/>
            <person name="Mahowald M."/>
            <person name="Liep D."/>
            <person name="Gordon J."/>
        </authorList>
    </citation>
    <scope>NUCLEOTIDE SEQUENCE [LARGE SCALE GENOMIC DNA]</scope>
    <source>
        <strain evidence="11">ATCC BAA-613 / DSM 15670 / CCUG 46953 / JCM 12243 / WAL 16351</strain>
    </source>
</reference>
<organism evidence="10 11">
    <name type="scientific">Enterocloster bolteae (strain ATCC BAA-613 / DSM 15670 / CCUG 46953 / JCM 12243 / WAL 16351)</name>
    <name type="common">Clostridium bolteae</name>
    <dbReference type="NCBI Taxonomy" id="411902"/>
    <lineage>
        <taxon>Bacteria</taxon>
        <taxon>Bacillati</taxon>
        <taxon>Bacillota</taxon>
        <taxon>Clostridia</taxon>
        <taxon>Lachnospirales</taxon>
        <taxon>Lachnospiraceae</taxon>
        <taxon>Enterocloster</taxon>
    </lineage>
</organism>
<sequence length="345" mass="40213">MNSTSLEVFKMELIIPKDYDPRLSIRETQDAIKYIRDTFQKEMGREMHLERISAPLFVEKSSGLNDNLNGTERPVSFDMLGLPGETLEVVHSLAKWKRMALKKYGFKPGEGLYTNMNAIRRDEELDNLHSCYVDQWDWERVITKEQRTLDTLKDTVREIFKIIKHMQHEVWYKYPEAVKHLPKDIYFITSQELEDLYPDNTPKERENLITREHGCVFLMQIGDKLAGGKPHDGRAPDYDDWKLNGDILFWFEHLQCALEISSMGIRVDEAALEYQLKKAGCEDRRSLPYHKMLLNGELPYTIGGGIGQSRLCMLLLDRAHIGEVQASIWPQKMRDICGENKIYLL</sequence>
<keyword evidence="1 7" id="KW-0963">Cytoplasm</keyword>
<evidence type="ECO:0000256" key="8">
    <source>
        <dbReference type="NCBIfam" id="TIGR00669"/>
    </source>
</evidence>
<dbReference type="PANTHER" id="PTHR30073">
    <property type="entry name" value="ASPARTATE--AMMONIA LIGASE"/>
    <property type="match status" value="1"/>
</dbReference>
<keyword evidence="2 7" id="KW-0436">Ligase</keyword>
<evidence type="ECO:0000313" key="11">
    <source>
        <dbReference type="Proteomes" id="UP000005396"/>
    </source>
</evidence>
<dbReference type="SUPFAM" id="SSF55681">
    <property type="entry name" value="Class II aaRS and biotin synthetases"/>
    <property type="match status" value="1"/>
</dbReference>
<dbReference type="NCBIfam" id="TIGR00669">
    <property type="entry name" value="asnA"/>
    <property type="match status" value="1"/>
</dbReference>
<evidence type="ECO:0000256" key="2">
    <source>
        <dbReference type="ARBA" id="ARBA00022598"/>
    </source>
</evidence>
<comment type="subcellular location">
    <subcellularLocation>
        <location evidence="7">Cytoplasm</location>
    </subcellularLocation>
</comment>
<dbReference type="GO" id="GO:0005524">
    <property type="term" value="F:ATP binding"/>
    <property type="evidence" value="ECO:0007669"/>
    <property type="project" value="UniProtKB-UniRule"/>
</dbReference>
<keyword evidence="5 7" id="KW-0067">ATP-binding</keyword>
<dbReference type="InterPro" id="IPR004618">
    <property type="entry name" value="AsnA"/>
</dbReference>
<dbReference type="HAMAP" id="MF_00555">
    <property type="entry name" value="AsnA"/>
    <property type="match status" value="1"/>
</dbReference>
<keyword evidence="6 7" id="KW-0061">Asparagine biosynthesis</keyword>
<evidence type="ECO:0000256" key="4">
    <source>
        <dbReference type="ARBA" id="ARBA00022741"/>
    </source>
</evidence>
<dbReference type="PROSITE" id="PS50862">
    <property type="entry name" value="AA_TRNA_LIGASE_II"/>
    <property type="match status" value="1"/>
</dbReference>
<dbReference type="GO" id="GO:0070981">
    <property type="term" value="P:L-asparagine biosynthetic process"/>
    <property type="evidence" value="ECO:0007669"/>
    <property type="project" value="UniProtKB-UniRule"/>
</dbReference>
<comment type="pathway">
    <text evidence="7">Amino-acid biosynthesis; L-asparagine biosynthesis; L-asparagine from L-aspartate (ammonia route): step 1/1.</text>
</comment>
<comment type="catalytic activity">
    <reaction evidence="7">
        <text>L-aspartate + NH4(+) + ATP = L-asparagine + AMP + diphosphate + H(+)</text>
        <dbReference type="Rhea" id="RHEA:11372"/>
        <dbReference type="ChEBI" id="CHEBI:15378"/>
        <dbReference type="ChEBI" id="CHEBI:28938"/>
        <dbReference type="ChEBI" id="CHEBI:29991"/>
        <dbReference type="ChEBI" id="CHEBI:30616"/>
        <dbReference type="ChEBI" id="CHEBI:33019"/>
        <dbReference type="ChEBI" id="CHEBI:58048"/>
        <dbReference type="ChEBI" id="CHEBI:456215"/>
        <dbReference type="EC" id="6.3.1.1"/>
    </reaction>
</comment>